<dbReference type="Gene3D" id="3.30.300.30">
    <property type="match status" value="1"/>
</dbReference>
<dbReference type="PANTHER" id="PTHR43767:SF11">
    <property type="entry name" value="MEDIUM-CHAIN-FATTY-ACID--COA LIGASE"/>
    <property type="match status" value="1"/>
</dbReference>
<evidence type="ECO:0000259" key="2">
    <source>
        <dbReference type="Pfam" id="PF13193"/>
    </source>
</evidence>
<feature type="domain" description="AMP-dependent synthetase/ligase" evidence="1">
    <location>
        <begin position="46"/>
        <end position="408"/>
    </location>
</feature>
<keyword evidence="3" id="KW-0436">Ligase</keyword>
<gene>
    <name evidence="3" type="ORF">GCM10008938_25800</name>
</gene>
<dbReference type="PANTHER" id="PTHR43767">
    <property type="entry name" value="LONG-CHAIN-FATTY-ACID--COA LIGASE"/>
    <property type="match status" value="1"/>
</dbReference>
<dbReference type="RefSeq" id="WP_189003093.1">
    <property type="nucleotide sequence ID" value="NZ_BMOD01000008.1"/>
</dbReference>
<dbReference type="PROSITE" id="PS00455">
    <property type="entry name" value="AMP_BINDING"/>
    <property type="match status" value="1"/>
</dbReference>
<dbReference type="InterPro" id="IPR042099">
    <property type="entry name" value="ANL_N_sf"/>
</dbReference>
<evidence type="ECO:0000259" key="1">
    <source>
        <dbReference type="Pfam" id="PF00501"/>
    </source>
</evidence>
<sequence>MHSTIMHFPLTIPHILDRAEKYFADREIISLIPAGMNEAGQPIPGKHRYTYAQMVARARQLANALTAAGIQKGDRVATFAVNHFRHLEAYFGIPITGAVLHTVNVRLHPEQLVYIINHAQDRILLIDNVFARLLPALLPHCPSIEKVVIMGPTPQPIPGMLDYDQWIADQPTTFTPPALDENDAAGMCYTSGTTGHPKGVVYSHRSTLLHSLASALPDSLNLKRSDSLLPVVPMFHVNAWGLPYTSTMVGAKQVFASIFSDGASLAKLLAEEKCTRTAGVPTIWMGLLQEVERAIAAGTPYNLSQLELLVVGGSAAPESLIRACDRVGLHLFHAWGMTETHPLGTCASVPSGIEMDSDEGYHFRAKQGIPVPLVDVRAVDGDLQDVPHDGKTMGALLIRGAWVSGEYYNNPEGTRATQVELDGQRWFDTGDIVTIDEKGYMSIQDRAKDLIKSGGEWISSVDLENALMGHPSLAEAAVIAAPHPKWEERPLGVLVVRPGHDQPSKEDLDAFLIGKFAKWWLPDAYVFVQEIPRTTVGKFLKRALRDQFKDFKLEG</sequence>
<dbReference type="SUPFAM" id="SSF56801">
    <property type="entry name" value="Acetyl-CoA synthetase-like"/>
    <property type="match status" value="1"/>
</dbReference>
<dbReference type="Proteomes" id="UP000632222">
    <property type="component" value="Unassembled WGS sequence"/>
</dbReference>
<dbReference type="CDD" id="cd12119">
    <property type="entry name" value="ttLC_FACS_AlkK_like"/>
    <property type="match status" value="1"/>
</dbReference>
<dbReference type="EMBL" id="BMOD01000008">
    <property type="protein sequence ID" value="GGJ38498.1"/>
    <property type="molecule type" value="Genomic_DNA"/>
</dbReference>
<evidence type="ECO:0000313" key="3">
    <source>
        <dbReference type="EMBL" id="GGJ38498.1"/>
    </source>
</evidence>
<dbReference type="InterPro" id="IPR020845">
    <property type="entry name" value="AMP-binding_CS"/>
</dbReference>
<dbReference type="Gene3D" id="3.40.50.12780">
    <property type="entry name" value="N-terminal domain of ligase-like"/>
    <property type="match status" value="1"/>
</dbReference>
<dbReference type="Pfam" id="PF13193">
    <property type="entry name" value="AMP-binding_C"/>
    <property type="match status" value="1"/>
</dbReference>
<evidence type="ECO:0000313" key="4">
    <source>
        <dbReference type="Proteomes" id="UP000632222"/>
    </source>
</evidence>
<reference evidence="4" key="1">
    <citation type="journal article" date="2019" name="Int. J. Syst. Evol. Microbiol.">
        <title>The Global Catalogue of Microorganisms (GCM) 10K type strain sequencing project: providing services to taxonomists for standard genome sequencing and annotation.</title>
        <authorList>
            <consortium name="The Broad Institute Genomics Platform"/>
            <consortium name="The Broad Institute Genome Sequencing Center for Infectious Disease"/>
            <person name="Wu L."/>
            <person name="Ma J."/>
        </authorList>
    </citation>
    <scope>NUCLEOTIDE SEQUENCE [LARGE SCALE GENOMIC DNA]</scope>
    <source>
        <strain evidence="4">JCM 14370</strain>
    </source>
</reference>
<feature type="domain" description="AMP-binding enzyme C-terminal" evidence="2">
    <location>
        <begin position="463"/>
        <end position="538"/>
    </location>
</feature>
<protein>
    <submittedName>
        <fullName evidence="3">Long-chain-fatty-acid--CoA ligase</fullName>
    </submittedName>
</protein>
<name>A0ABQ2D0G5_9DEIO</name>
<comment type="caution">
    <text evidence="3">The sequence shown here is derived from an EMBL/GenBank/DDBJ whole genome shotgun (WGS) entry which is preliminary data.</text>
</comment>
<dbReference type="InterPro" id="IPR045851">
    <property type="entry name" value="AMP-bd_C_sf"/>
</dbReference>
<organism evidence="3 4">
    <name type="scientific">Deinococcus roseus</name>
    <dbReference type="NCBI Taxonomy" id="392414"/>
    <lineage>
        <taxon>Bacteria</taxon>
        <taxon>Thermotogati</taxon>
        <taxon>Deinococcota</taxon>
        <taxon>Deinococci</taxon>
        <taxon>Deinococcales</taxon>
        <taxon>Deinococcaceae</taxon>
        <taxon>Deinococcus</taxon>
    </lineage>
</organism>
<keyword evidence="4" id="KW-1185">Reference proteome</keyword>
<accession>A0ABQ2D0G5</accession>
<dbReference type="InterPro" id="IPR025110">
    <property type="entry name" value="AMP-bd_C"/>
</dbReference>
<dbReference type="InterPro" id="IPR050237">
    <property type="entry name" value="ATP-dep_AMP-bd_enzyme"/>
</dbReference>
<dbReference type="Pfam" id="PF00501">
    <property type="entry name" value="AMP-binding"/>
    <property type="match status" value="1"/>
</dbReference>
<dbReference type="GO" id="GO:0016874">
    <property type="term" value="F:ligase activity"/>
    <property type="evidence" value="ECO:0007669"/>
    <property type="project" value="UniProtKB-KW"/>
</dbReference>
<proteinExistence type="predicted"/>
<dbReference type="NCBIfam" id="NF004837">
    <property type="entry name" value="PRK06187.1"/>
    <property type="match status" value="1"/>
</dbReference>
<dbReference type="InterPro" id="IPR000873">
    <property type="entry name" value="AMP-dep_synth/lig_dom"/>
</dbReference>